<reference evidence="3 4" key="1">
    <citation type="submission" date="2022-05" db="EMBL/GenBank/DDBJ databases">
        <authorList>
            <person name="Jo J.-H."/>
            <person name="Im W.-T."/>
        </authorList>
    </citation>
    <scope>NUCLEOTIDE SEQUENCE [LARGE SCALE GENOMIC DNA]</scope>
    <source>
        <strain evidence="3 4">NSE70-1</strain>
    </source>
</reference>
<dbReference type="Pfam" id="PF01272">
    <property type="entry name" value="GreA_GreB"/>
    <property type="match status" value="1"/>
</dbReference>
<dbReference type="EMBL" id="JAMGBA010000002">
    <property type="protein sequence ID" value="MCL6698740.1"/>
    <property type="molecule type" value="Genomic_DNA"/>
</dbReference>
<dbReference type="Proteomes" id="UP001203410">
    <property type="component" value="Unassembled WGS sequence"/>
</dbReference>
<dbReference type="GO" id="GO:0003746">
    <property type="term" value="F:translation elongation factor activity"/>
    <property type="evidence" value="ECO:0007669"/>
    <property type="project" value="UniProtKB-KW"/>
</dbReference>
<evidence type="ECO:0000256" key="1">
    <source>
        <dbReference type="SAM" id="MobiDB-lite"/>
    </source>
</evidence>
<keyword evidence="3" id="KW-0648">Protein biosynthesis</keyword>
<sequence length="155" mass="17100">MSVAFRRESDEEHLEPKFELPIPPGPNLVTPRGFELIRARNEELEAKLESQMSEEERKSVLRDAKYWRQRLASAELAPPADGSEVALGTRVTFVRNGQTQTLDVVGHDESEPSANRVAFTAPLVRALMGAEIGDEVEFASDDEPILILAVTASSV</sequence>
<keyword evidence="4" id="KW-1185">Reference proteome</keyword>
<feature type="domain" description="Transcription elongation factor GreA/GreB C-terminal" evidence="2">
    <location>
        <begin position="83"/>
        <end position="142"/>
    </location>
</feature>
<keyword evidence="3" id="KW-0251">Elongation factor</keyword>
<dbReference type="InterPro" id="IPR001437">
    <property type="entry name" value="Tscrpt_elong_fac_GreA/B_C"/>
</dbReference>
<feature type="compositionally biased region" description="Basic and acidic residues" evidence="1">
    <location>
        <begin position="1"/>
        <end position="18"/>
    </location>
</feature>
<dbReference type="InterPro" id="IPR036953">
    <property type="entry name" value="GreA/GreB_C_sf"/>
</dbReference>
<protein>
    <submittedName>
        <fullName evidence="3">GreA/GreB family elongation factor</fullName>
    </submittedName>
</protein>
<name>A0ABT0RUR7_9SPHN</name>
<dbReference type="Gene3D" id="3.10.50.30">
    <property type="entry name" value="Transcription elongation factor, GreA/GreB, C-terminal domain"/>
    <property type="match status" value="1"/>
</dbReference>
<feature type="region of interest" description="Disordered" evidence="1">
    <location>
        <begin position="1"/>
        <end position="26"/>
    </location>
</feature>
<evidence type="ECO:0000313" key="3">
    <source>
        <dbReference type="EMBL" id="MCL6698740.1"/>
    </source>
</evidence>
<dbReference type="SUPFAM" id="SSF54534">
    <property type="entry name" value="FKBP-like"/>
    <property type="match status" value="1"/>
</dbReference>
<comment type="caution">
    <text evidence="3">The sequence shown here is derived from an EMBL/GenBank/DDBJ whole genome shotgun (WGS) entry which is preliminary data.</text>
</comment>
<gene>
    <name evidence="3" type="ORF">LZ496_08100</name>
</gene>
<accession>A0ABT0RUR7</accession>
<proteinExistence type="predicted"/>
<organism evidence="3 4">
    <name type="scientific">Sphingomonas caseinilyticus</name>
    <dbReference type="NCBI Taxonomy" id="2908205"/>
    <lineage>
        <taxon>Bacteria</taxon>
        <taxon>Pseudomonadati</taxon>
        <taxon>Pseudomonadota</taxon>
        <taxon>Alphaproteobacteria</taxon>
        <taxon>Sphingomonadales</taxon>
        <taxon>Sphingomonadaceae</taxon>
        <taxon>Sphingomonas</taxon>
    </lineage>
</organism>
<evidence type="ECO:0000313" key="4">
    <source>
        <dbReference type="Proteomes" id="UP001203410"/>
    </source>
</evidence>
<dbReference type="RefSeq" id="WP_249904130.1">
    <property type="nucleotide sequence ID" value="NZ_JAMGBA010000002.1"/>
</dbReference>
<evidence type="ECO:0000259" key="2">
    <source>
        <dbReference type="Pfam" id="PF01272"/>
    </source>
</evidence>